<dbReference type="InterPro" id="IPR019931">
    <property type="entry name" value="LPXTG_anchor"/>
</dbReference>
<feature type="transmembrane region" description="Helical" evidence="7">
    <location>
        <begin position="533"/>
        <end position="555"/>
    </location>
</feature>
<accession>A0ABY4INP1</accession>
<evidence type="ECO:0000256" key="5">
    <source>
        <dbReference type="ARBA" id="ARBA00022801"/>
    </source>
</evidence>
<dbReference type="Proteomes" id="UP000831963">
    <property type="component" value="Chromosome"/>
</dbReference>
<evidence type="ECO:0000256" key="8">
    <source>
        <dbReference type="SAM" id="SignalP"/>
    </source>
</evidence>
<dbReference type="InterPro" id="IPR036179">
    <property type="entry name" value="Ig-like_dom_sf"/>
</dbReference>
<evidence type="ECO:0000313" key="12">
    <source>
        <dbReference type="Proteomes" id="UP000831963"/>
    </source>
</evidence>
<dbReference type="InterPro" id="IPR013098">
    <property type="entry name" value="Ig_I-set"/>
</dbReference>
<dbReference type="EMBL" id="CP078077">
    <property type="protein sequence ID" value="UPL13193.1"/>
    <property type="molecule type" value="Genomic_DNA"/>
</dbReference>
<keyword evidence="3" id="KW-0964">Secreted</keyword>
<dbReference type="PANTHER" id="PTHR40841">
    <property type="entry name" value="SIDEROPHORE TRIACETYLFUSARININE C ESTERASE"/>
    <property type="match status" value="1"/>
</dbReference>
<dbReference type="Gene3D" id="2.60.40.10">
    <property type="entry name" value="Immunoglobulins"/>
    <property type="match status" value="1"/>
</dbReference>
<evidence type="ECO:0000256" key="1">
    <source>
        <dbReference type="ARBA" id="ARBA00005622"/>
    </source>
</evidence>
<keyword evidence="2" id="KW-0134">Cell wall</keyword>
<keyword evidence="7" id="KW-0472">Membrane</keyword>
<dbReference type="InterPro" id="IPR013783">
    <property type="entry name" value="Ig-like_fold"/>
</dbReference>
<evidence type="ECO:0000256" key="7">
    <source>
        <dbReference type="SAM" id="Phobius"/>
    </source>
</evidence>
<feature type="domain" description="Ig-like" evidence="9">
    <location>
        <begin position="319"/>
        <end position="406"/>
    </location>
</feature>
<keyword evidence="5" id="KW-0378">Hydrolase</keyword>
<dbReference type="Pfam" id="PF00756">
    <property type="entry name" value="Esterase"/>
    <property type="match status" value="1"/>
</dbReference>
<evidence type="ECO:0000313" key="11">
    <source>
        <dbReference type="EMBL" id="UPL13193.1"/>
    </source>
</evidence>
<dbReference type="SUPFAM" id="SSF48726">
    <property type="entry name" value="Immunoglobulin"/>
    <property type="match status" value="1"/>
</dbReference>
<evidence type="ECO:0000256" key="2">
    <source>
        <dbReference type="ARBA" id="ARBA00022512"/>
    </source>
</evidence>
<dbReference type="InterPro" id="IPR000801">
    <property type="entry name" value="Esterase-like"/>
</dbReference>
<dbReference type="Gene3D" id="3.40.50.1820">
    <property type="entry name" value="alpha/beta hydrolase"/>
    <property type="match status" value="1"/>
</dbReference>
<dbReference type="PANTHER" id="PTHR40841:SF2">
    <property type="entry name" value="SIDEROPHORE-DEGRADING ESTERASE (EUROFUNG)"/>
    <property type="match status" value="1"/>
</dbReference>
<evidence type="ECO:0000259" key="10">
    <source>
        <dbReference type="PROSITE" id="PS50847"/>
    </source>
</evidence>
<protein>
    <submittedName>
        <fullName evidence="11">LPXTG cell wall anchor domain-containing protein</fullName>
    </submittedName>
</protein>
<gene>
    <name evidence="11" type="ORF">KV396_01285</name>
</gene>
<keyword evidence="7" id="KW-0812">Transmembrane</keyword>
<dbReference type="InterPro" id="IPR007110">
    <property type="entry name" value="Ig-like_dom"/>
</dbReference>
<evidence type="ECO:0000256" key="4">
    <source>
        <dbReference type="ARBA" id="ARBA00022729"/>
    </source>
</evidence>
<keyword evidence="12" id="KW-1185">Reference proteome</keyword>
<dbReference type="PROSITE" id="PS50835">
    <property type="entry name" value="IG_LIKE"/>
    <property type="match status" value="1"/>
</dbReference>
<feature type="chain" id="PRO_5046721626" evidence="8">
    <location>
        <begin position="27"/>
        <end position="563"/>
    </location>
</feature>
<keyword evidence="7" id="KW-1133">Transmembrane helix</keyword>
<dbReference type="Pfam" id="PF07679">
    <property type="entry name" value="I-set"/>
    <property type="match status" value="1"/>
</dbReference>
<reference evidence="11 12" key="1">
    <citation type="submission" date="2021-06" db="EMBL/GenBank/DDBJ databases">
        <title>Genome-based taxonomic framework of Microbacterium strains isolated from marine environment, the description of four new species and reclassification of four preexisting species.</title>
        <authorList>
            <person name="Lee S.D."/>
            <person name="Kim S.-M."/>
            <person name="Byeon Y.-S."/>
            <person name="Yang H.L."/>
            <person name="Kim I.S."/>
        </authorList>
    </citation>
    <scope>NUCLEOTIDE SEQUENCE [LARGE SCALE GENOMIC DNA]</scope>
    <source>
        <strain evidence="11 12">SSW1-36</strain>
    </source>
</reference>
<dbReference type="NCBIfam" id="TIGR01167">
    <property type="entry name" value="LPXTG_anchor"/>
    <property type="match status" value="1"/>
</dbReference>
<proteinExistence type="inferred from homology"/>
<dbReference type="InterPro" id="IPR029058">
    <property type="entry name" value="AB_hydrolase_fold"/>
</dbReference>
<keyword evidence="6" id="KW-0572">Peptidoglycan-anchor</keyword>
<dbReference type="PROSITE" id="PS50847">
    <property type="entry name" value="GRAM_POS_ANCHORING"/>
    <property type="match status" value="1"/>
</dbReference>
<organism evidence="11 12">
    <name type="scientific">Microbacterium galbinum</name>
    <dbReference type="NCBI Taxonomy" id="2851646"/>
    <lineage>
        <taxon>Bacteria</taxon>
        <taxon>Bacillati</taxon>
        <taxon>Actinomycetota</taxon>
        <taxon>Actinomycetes</taxon>
        <taxon>Micrococcales</taxon>
        <taxon>Microbacteriaceae</taxon>
        <taxon>Microbacterium</taxon>
    </lineage>
</organism>
<evidence type="ECO:0000256" key="6">
    <source>
        <dbReference type="ARBA" id="ARBA00023088"/>
    </source>
</evidence>
<dbReference type="SUPFAM" id="SSF53474">
    <property type="entry name" value="alpha/beta-Hydrolases"/>
    <property type="match status" value="1"/>
</dbReference>
<dbReference type="InterPro" id="IPR052558">
    <property type="entry name" value="Siderophore_Hydrolase_D"/>
</dbReference>
<feature type="domain" description="Gram-positive cocci surface proteins LPxTG" evidence="10">
    <location>
        <begin position="524"/>
        <end position="563"/>
    </location>
</feature>
<name>A0ABY4INP1_9MICO</name>
<keyword evidence="4 8" id="KW-0732">Signal</keyword>
<evidence type="ECO:0000256" key="3">
    <source>
        <dbReference type="ARBA" id="ARBA00022525"/>
    </source>
</evidence>
<feature type="signal peptide" evidence="8">
    <location>
        <begin position="1"/>
        <end position="26"/>
    </location>
</feature>
<comment type="similarity">
    <text evidence="1">Belongs to the esterase D family.</text>
</comment>
<dbReference type="RefSeq" id="WP_247956589.1">
    <property type="nucleotide sequence ID" value="NZ_CP078077.1"/>
</dbReference>
<sequence>MRFDLRRLLGIPTAIALTAGATLALAAATDTPASSSPPVTHTVAASAESPDDFIRDVQTWTTTSAAGRDYKISVALPANYDENGDPYRVLYVTDANAEFGMAVETARLNAPGTMVVGIGYDDPGQGFAASGVRRTLDLTPTEITADVPTGGAPEFLDFLRSELVPQIESEFRADPADRALMGHSFGGLFATYALLHNDGLFHRFVIASPSIWWDDRTILDMEADYAETHDALDARVFLSVGELEETTSGFPMTSDMTSFAHTLAARAYDGLELGATVFDDETHLSVIGAAFSRGLRFIYAAPGTDIPGTSLPEQQDVAPQIVTQPSDAEIPEGATATFTAMATGTPEPTVIWQTQLPDAGDWVTIPDAAAPTLSIDAVPASASGTRYRAVFTNAVGESATEPATLTVTVAPEAPASPSAHDLTDDNRGPVTAPATVAQGAPFDLSLGTDLAGATVDVYLFSDPAHLGTLAASSAGIVQAIVPTDAALGAHRVAVYATDGALIGWAPVEVVAAPSGGATAPDDRLADTGADAGAIAPIALAASAAVLLGGGAALLARRRRSSVR</sequence>
<evidence type="ECO:0000259" key="9">
    <source>
        <dbReference type="PROSITE" id="PS50835"/>
    </source>
</evidence>